<reference evidence="2 3" key="2">
    <citation type="journal article" date="2013" name="Plant Cell Physiol.">
        <title>Rice Annotation Project Database (RAP-DB): an integrative and interactive database for rice genomics.</title>
        <authorList>
            <person name="Sakai H."/>
            <person name="Lee S.S."/>
            <person name="Tanaka T."/>
            <person name="Numa H."/>
            <person name="Kim J."/>
            <person name="Kawahara Y."/>
            <person name="Wakimoto H."/>
            <person name="Yang C.C."/>
            <person name="Iwamoto M."/>
            <person name="Abe T."/>
            <person name="Yamada Y."/>
            <person name="Muto A."/>
            <person name="Inokuchi H."/>
            <person name="Ikemura T."/>
            <person name="Matsumoto T."/>
            <person name="Sasaki T."/>
            <person name="Itoh T."/>
        </authorList>
    </citation>
    <scope>NUCLEOTIDE SEQUENCE [LARGE SCALE GENOMIC DNA]</scope>
    <source>
        <strain evidence="3">cv. Nipponbare</strain>
    </source>
</reference>
<gene>
    <name evidence="2" type="ordered locus">Os02g0146366</name>
    <name evidence="2" type="ORF">OSNPB_020146366</name>
</gene>
<name>A0A0P0VEP4_ORYSJ</name>
<accession>A0A0P0VEP4</accession>
<dbReference type="AlphaFoldDB" id="A0A0P0VEP4"/>
<dbReference type="PaxDb" id="39947-A0A0P0VEP4"/>
<protein>
    <submittedName>
        <fullName evidence="2">Os02g0146366 protein</fullName>
    </submittedName>
</protein>
<evidence type="ECO:0000313" key="2">
    <source>
        <dbReference type="EMBL" id="BAS76960.1"/>
    </source>
</evidence>
<keyword evidence="3" id="KW-1185">Reference proteome</keyword>
<proteinExistence type="predicted"/>
<sequence>MWKVAADAAEGWGGWICASILLPKTASVVANLVRHLRGPKSATPPTLAAPRMLNLVVDAVTAQLASRSADGVPHSHREASFPSSSAVVEDVA</sequence>
<dbReference type="Proteomes" id="UP000059680">
    <property type="component" value="Chromosome 2"/>
</dbReference>
<feature type="region of interest" description="Disordered" evidence="1">
    <location>
        <begin position="67"/>
        <end position="92"/>
    </location>
</feature>
<reference evidence="2 3" key="3">
    <citation type="journal article" date="2013" name="Rice">
        <title>Improvement of the Oryza sativa Nipponbare reference genome using next generation sequence and optical map data.</title>
        <authorList>
            <person name="Kawahara Y."/>
            <person name="de la Bastide M."/>
            <person name="Hamilton J.P."/>
            <person name="Kanamori H."/>
            <person name="McCombie W.R."/>
            <person name="Ouyang S."/>
            <person name="Schwartz D.C."/>
            <person name="Tanaka T."/>
            <person name="Wu J."/>
            <person name="Zhou S."/>
            <person name="Childs K.L."/>
            <person name="Davidson R.M."/>
            <person name="Lin H."/>
            <person name="Quesada-Ocampo L."/>
            <person name="Vaillancourt B."/>
            <person name="Sakai H."/>
            <person name="Lee S.S."/>
            <person name="Kim J."/>
            <person name="Numa H."/>
            <person name="Itoh T."/>
            <person name="Buell C.R."/>
            <person name="Matsumoto T."/>
        </authorList>
    </citation>
    <scope>NUCLEOTIDE SEQUENCE [LARGE SCALE GENOMIC DNA]</scope>
    <source>
        <strain evidence="3">cv. Nipponbare</strain>
    </source>
</reference>
<reference evidence="3" key="1">
    <citation type="journal article" date="2005" name="Nature">
        <title>The map-based sequence of the rice genome.</title>
        <authorList>
            <consortium name="International rice genome sequencing project (IRGSP)"/>
            <person name="Matsumoto T."/>
            <person name="Wu J."/>
            <person name="Kanamori H."/>
            <person name="Katayose Y."/>
            <person name="Fujisawa M."/>
            <person name="Namiki N."/>
            <person name="Mizuno H."/>
            <person name="Yamamoto K."/>
            <person name="Antonio B.A."/>
            <person name="Baba T."/>
            <person name="Sakata K."/>
            <person name="Nagamura Y."/>
            <person name="Aoki H."/>
            <person name="Arikawa K."/>
            <person name="Arita K."/>
            <person name="Bito T."/>
            <person name="Chiden Y."/>
            <person name="Fujitsuka N."/>
            <person name="Fukunaka R."/>
            <person name="Hamada M."/>
            <person name="Harada C."/>
            <person name="Hayashi A."/>
            <person name="Hijishita S."/>
            <person name="Honda M."/>
            <person name="Hosokawa S."/>
            <person name="Ichikawa Y."/>
            <person name="Idonuma A."/>
            <person name="Iijima M."/>
            <person name="Ikeda M."/>
            <person name="Ikeno M."/>
            <person name="Ito K."/>
            <person name="Ito S."/>
            <person name="Ito T."/>
            <person name="Ito Y."/>
            <person name="Ito Y."/>
            <person name="Iwabuchi A."/>
            <person name="Kamiya K."/>
            <person name="Karasawa W."/>
            <person name="Kurita K."/>
            <person name="Katagiri S."/>
            <person name="Kikuta A."/>
            <person name="Kobayashi H."/>
            <person name="Kobayashi N."/>
            <person name="Machita K."/>
            <person name="Maehara T."/>
            <person name="Masukawa M."/>
            <person name="Mizubayashi T."/>
            <person name="Mukai Y."/>
            <person name="Nagasaki H."/>
            <person name="Nagata Y."/>
            <person name="Naito S."/>
            <person name="Nakashima M."/>
            <person name="Nakama Y."/>
            <person name="Nakamichi Y."/>
            <person name="Nakamura M."/>
            <person name="Meguro A."/>
            <person name="Negishi M."/>
            <person name="Ohta I."/>
            <person name="Ohta T."/>
            <person name="Okamoto M."/>
            <person name="Ono N."/>
            <person name="Saji S."/>
            <person name="Sakaguchi M."/>
            <person name="Sakai K."/>
            <person name="Shibata M."/>
            <person name="Shimokawa T."/>
            <person name="Song J."/>
            <person name="Takazaki Y."/>
            <person name="Terasawa K."/>
            <person name="Tsugane M."/>
            <person name="Tsuji K."/>
            <person name="Ueda S."/>
            <person name="Waki K."/>
            <person name="Yamagata H."/>
            <person name="Yamamoto M."/>
            <person name="Yamamoto S."/>
            <person name="Yamane H."/>
            <person name="Yoshiki S."/>
            <person name="Yoshihara R."/>
            <person name="Yukawa K."/>
            <person name="Zhong H."/>
            <person name="Yano M."/>
            <person name="Yuan Q."/>
            <person name="Ouyang S."/>
            <person name="Liu J."/>
            <person name="Jones K.M."/>
            <person name="Gansberger K."/>
            <person name="Moffat K."/>
            <person name="Hill J."/>
            <person name="Bera J."/>
            <person name="Fadrosh D."/>
            <person name="Jin S."/>
            <person name="Johri S."/>
            <person name="Kim M."/>
            <person name="Overton L."/>
            <person name="Reardon M."/>
            <person name="Tsitrin T."/>
            <person name="Vuong H."/>
            <person name="Weaver B."/>
            <person name="Ciecko A."/>
            <person name="Tallon L."/>
            <person name="Jackson J."/>
            <person name="Pai G."/>
            <person name="Aken S.V."/>
            <person name="Utterback T."/>
            <person name="Reidmuller S."/>
            <person name="Feldblyum T."/>
            <person name="Hsiao J."/>
            <person name="Zismann V."/>
            <person name="Iobst S."/>
            <person name="de Vazeille A.R."/>
            <person name="Buell C.R."/>
            <person name="Ying K."/>
            <person name="Li Y."/>
            <person name="Lu T."/>
            <person name="Huang Y."/>
            <person name="Zhao Q."/>
            <person name="Feng Q."/>
            <person name="Zhang L."/>
            <person name="Zhu J."/>
            <person name="Weng Q."/>
            <person name="Mu J."/>
            <person name="Lu Y."/>
            <person name="Fan D."/>
            <person name="Liu Y."/>
            <person name="Guan J."/>
            <person name="Zhang Y."/>
            <person name="Yu S."/>
            <person name="Liu X."/>
            <person name="Zhang Y."/>
            <person name="Hong G."/>
            <person name="Han B."/>
            <person name="Choisne N."/>
            <person name="Demange N."/>
            <person name="Orjeda G."/>
            <person name="Samain S."/>
            <person name="Cattolico L."/>
            <person name="Pelletier E."/>
            <person name="Couloux A."/>
            <person name="Segurens B."/>
            <person name="Wincker P."/>
            <person name="D'Hont A."/>
            <person name="Scarpelli C."/>
            <person name="Weissenbach J."/>
            <person name="Salanoubat M."/>
            <person name="Quetier F."/>
            <person name="Yu Y."/>
            <person name="Kim H.R."/>
            <person name="Rambo T."/>
            <person name="Currie J."/>
            <person name="Collura K."/>
            <person name="Luo M."/>
            <person name="Yang T."/>
            <person name="Ammiraju J.S.S."/>
            <person name="Engler F."/>
            <person name="Soderlund C."/>
            <person name="Wing R.A."/>
            <person name="Palmer L.E."/>
            <person name="de la Bastide M."/>
            <person name="Spiegel L."/>
            <person name="Nascimento L."/>
            <person name="Zutavern T."/>
            <person name="O'Shaughnessy A."/>
            <person name="Dike S."/>
            <person name="Dedhia N."/>
            <person name="Preston R."/>
            <person name="Balija V."/>
            <person name="McCombie W.R."/>
            <person name="Chow T."/>
            <person name="Chen H."/>
            <person name="Chung M."/>
            <person name="Chen C."/>
            <person name="Shaw J."/>
            <person name="Wu H."/>
            <person name="Hsiao K."/>
            <person name="Chao Y."/>
            <person name="Chu M."/>
            <person name="Cheng C."/>
            <person name="Hour A."/>
            <person name="Lee P."/>
            <person name="Lin S."/>
            <person name="Lin Y."/>
            <person name="Liou J."/>
            <person name="Liu S."/>
            <person name="Hsing Y."/>
            <person name="Raghuvanshi S."/>
            <person name="Mohanty A."/>
            <person name="Bharti A.K."/>
            <person name="Gaur A."/>
            <person name="Gupta V."/>
            <person name="Kumar D."/>
            <person name="Ravi V."/>
            <person name="Vij S."/>
            <person name="Kapur A."/>
            <person name="Khurana P."/>
            <person name="Khurana P."/>
            <person name="Khurana J.P."/>
            <person name="Tyagi A.K."/>
            <person name="Gaikwad K."/>
            <person name="Singh A."/>
            <person name="Dalal V."/>
            <person name="Srivastava S."/>
            <person name="Dixit A."/>
            <person name="Pal A.K."/>
            <person name="Ghazi I.A."/>
            <person name="Yadav M."/>
            <person name="Pandit A."/>
            <person name="Bhargava A."/>
            <person name="Sureshbabu K."/>
            <person name="Batra K."/>
            <person name="Sharma T.R."/>
            <person name="Mohapatra T."/>
            <person name="Singh N.K."/>
            <person name="Messing J."/>
            <person name="Nelson A.B."/>
            <person name="Fuks G."/>
            <person name="Kavchok S."/>
            <person name="Keizer G."/>
            <person name="Linton E."/>
            <person name="Llaca V."/>
            <person name="Song R."/>
            <person name="Tanyolac B."/>
            <person name="Young S."/>
            <person name="Ho-Il K."/>
            <person name="Hahn J.H."/>
            <person name="Sangsakoo G."/>
            <person name="Vanavichit A."/>
            <person name="de Mattos Luiz.A.T."/>
            <person name="Zimmer P.D."/>
            <person name="Malone G."/>
            <person name="Dellagostin O."/>
            <person name="de Oliveira A.C."/>
            <person name="Bevan M."/>
            <person name="Bancroft I."/>
            <person name="Minx P."/>
            <person name="Cordum H."/>
            <person name="Wilson R."/>
            <person name="Cheng Z."/>
            <person name="Jin W."/>
            <person name="Jiang J."/>
            <person name="Leong S.A."/>
            <person name="Iwama H."/>
            <person name="Gojobori T."/>
            <person name="Itoh T."/>
            <person name="Niimura Y."/>
            <person name="Fujii Y."/>
            <person name="Habara T."/>
            <person name="Sakai H."/>
            <person name="Sato Y."/>
            <person name="Wilson G."/>
            <person name="Kumar K."/>
            <person name="McCouch S."/>
            <person name="Juretic N."/>
            <person name="Hoen D."/>
            <person name="Wright S."/>
            <person name="Bruskiewich R."/>
            <person name="Bureau T."/>
            <person name="Miyao A."/>
            <person name="Hirochika H."/>
            <person name="Nishikawa T."/>
            <person name="Kadowaki K."/>
            <person name="Sugiura M."/>
            <person name="Burr B."/>
            <person name="Sasaki T."/>
        </authorList>
    </citation>
    <scope>NUCLEOTIDE SEQUENCE [LARGE SCALE GENOMIC DNA]</scope>
    <source>
        <strain evidence="3">cv. Nipponbare</strain>
    </source>
</reference>
<evidence type="ECO:0000256" key="1">
    <source>
        <dbReference type="SAM" id="MobiDB-lite"/>
    </source>
</evidence>
<organism evidence="2 3">
    <name type="scientific">Oryza sativa subsp. japonica</name>
    <name type="common">Rice</name>
    <dbReference type="NCBI Taxonomy" id="39947"/>
    <lineage>
        <taxon>Eukaryota</taxon>
        <taxon>Viridiplantae</taxon>
        <taxon>Streptophyta</taxon>
        <taxon>Embryophyta</taxon>
        <taxon>Tracheophyta</taxon>
        <taxon>Spermatophyta</taxon>
        <taxon>Magnoliopsida</taxon>
        <taxon>Liliopsida</taxon>
        <taxon>Poales</taxon>
        <taxon>Poaceae</taxon>
        <taxon>BOP clade</taxon>
        <taxon>Oryzoideae</taxon>
        <taxon>Oryzeae</taxon>
        <taxon>Oryzinae</taxon>
        <taxon>Oryza</taxon>
        <taxon>Oryza sativa</taxon>
    </lineage>
</organism>
<dbReference type="InParanoid" id="A0A0P0VEP4"/>
<dbReference type="EMBL" id="AP014958">
    <property type="protein sequence ID" value="BAS76960.1"/>
    <property type="molecule type" value="Genomic_DNA"/>
</dbReference>
<evidence type="ECO:0000313" key="3">
    <source>
        <dbReference type="Proteomes" id="UP000059680"/>
    </source>
</evidence>